<reference evidence="1 2" key="1">
    <citation type="submission" date="2016-07" db="EMBL/GenBank/DDBJ databases">
        <title>Pervasive Adenine N6-methylation of Active Genes in Fungi.</title>
        <authorList>
            <consortium name="DOE Joint Genome Institute"/>
            <person name="Mondo S.J."/>
            <person name="Dannebaum R.O."/>
            <person name="Kuo R.C."/>
            <person name="Labutti K."/>
            <person name="Haridas S."/>
            <person name="Kuo A."/>
            <person name="Salamov A."/>
            <person name="Ahrendt S.R."/>
            <person name="Lipzen A."/>
            <person name="Sullivan W."/>
            <person name="Andreopoulos W.B."/>
            <person name="Clum A."/>
            <person name="Lindquist E."/>
            <person name="Daum C."/>
            <person name="Ramamoorthy G.K."/>
            <person name="Gryganskyi A."/>
            <person name="Culley D."/>
            <person name="Magnuson J.K."/>
            <person name="James T.Y."/>
            <person name="O'Malley M.A."/>
            <person name="Stajich J.E."/>
            <person name="Spatafora J.W."/>
            <person name="Visel A."/>
            <person name="Grigoriev I.V."/>
        </authorList>
    </citation>
    <scope>NUCLEOTIDE SEQUENCE [LARGE SCALE GENOMIC DNA]</scope>
    <source>
        <strain evidence="1 2">JEL800</strain>
    </source>
</reference>
<evidence type="ECO:0000313" key="1">
    <source>
        <dbReference type="EMBL" id="ORY37017.1"/>
    </source>
</evidence>
<protein>
    <recommendedName>
        <fullName evidence="3">Apple domain-containing protein</fullName>
    </recommendedName>
</protein>
<dbReference type="Proteomes" id="UP000193642">
    <property type="component" value="Unassembled WGS sequence"/>
</dbReference>
<keyword evidence="2" id="KW-1185">Reference proteome</keyword>
<organism evidence="1 2">
    <name type="scientific">Rhizoclosmatium globosum</name>
    <dbReference type="NCBI Taxonomy" id="329046"/>
    <lineage>
        <taxon>Eukaryota</taxon>
        <taxon>Fungi</taxon>
        <taxon>Fungi incertae sedis</taxon>
        <taxon>Chytridiomycota</taxon>
        <taxon>Chytridiomycota incertae sedis</taxon>
        <taxon>Chytridiomycetes</taxon>
        <taxon>Chytridiales</taxon>
        <taxon>Chytriomycetaceae</taxon>
        <taxon>Rhizoclosmatium</taxon>
    </lineage>
</organism>
<accession>A0A1Y2BQW4</accession>
<evidence type="ECO:0000313" key="2">
    <source>
        <dbReference type="Proteomes" id="UP000193642"/>
    </source>
</evidence>
<evidence type="ECO:0008006" key="3">
    <source>
        <dbReference type="Google" id="ProtNLM"/>
    </source>
</evidence>
<name>A0A1Y2BQW4_9FUNG</name>
<sequence>MRPARSPFEYGRGFVNDTLLSHTNSLWNITTSQPQDLHRRANLLLVNGGGPMISNIEITLIWYDGSVPYQSDLTAMNTFLVQSDFMNNFIEYATPTQIIGKGTVVGSYTETNIRTSLTDNDVKTYIRSLVQTGKITPNQNSYYSIYMKDGVTVTDNTGAVSCQGFGAYHNAVYIGDIYNIELTYFAVLPMCGGTPSWLGVATSHELAEAVTDSWNGWRVADVQGMAHSGDEIADICEPQSGSVVDPNGRSWSFSKIWSNAKQQCVLTTAYQAQTQPTVPTPATIILVNSVTTVPKTIEITPIFLGASASFQTELAAFYNVLVTSSIFDVLSEYGVGQGTTKTSYVEANTPSSLDIESTLKTYLRNLVNSGTLQPNINSFYPIHLPPNSGVTAQGQAMDGCNYYCNYRSSVYVADISQAQYIYFEVFPDYTSGNCVSYCGYSVEPLRNIEASASGAVVSQLTTTWTTSNGMAADTLCSWKMAPLNGATYSVQKLWSNKYQTCLSALPSGQSPTPLPSNPTQTPYTLVKNGNGAGYTNLASFYSAIVSSGYFDLLSQYGIARGTVKPSYIEPTAPSLDQSSSFPTYIKNLVRNGAITPNSNSFYAVHLPPNTDFKVQGQSICQSSCSLSGSVYIGDVSSTTYLYYGIFPDYSSTSGSCSTGCGSSPEPLRNIEAYSSNTILATIIGNWKTSNGITSNTICSGQVGPLKIGSNIWTVRKVWSNQNQACLVVPPVPLINNWQACQITDVCASSGWVCCVAPEEISTGRPTCRPSNVCAGASSTLQWLPIPFTFYQGGDIAQNVMSVPSCTGWCASVSNCVGAVYTKSTNLCALKSILGVSQASLNNDGVTYIPSGGWAPGFDFWDNAISTLSASGIDDCRGKCSRTVGCVAGIYGPGVCRLRQPCSKLARLYTYKCLCK</sequence>
<comment type="caution">
    <text evidence="1">The sequence shown here is derived from an EMBL/GenBank/DDBJ whole genome shotgun (WGS) entry which is preliminary data.</text>
</comment>
<dbReference type="EMBL" id="MCGO01000052">
    <property type="protein sequence ID" value="ORY37017.1"/>
    <property type="molecule type" value="Genomic_DNA"/>
</dbReference>
<gene>
    <name evidence="1" type="ORF">BCR33DRAFT_468245</name>
</gene>
<proteinExistence type="predicted"/>
<dbReference type="AlphaFoldDB" id="A0A1Y2BQW4"/>
<dbReference type="OrthoDB" id="2144576at2759"/>